<gene>
    <name evidence="8" type="ORF">Kpol_1018p13</name>
</gene>
<keyword evidence="9" id="KW-1185">Reference proteome</keyword>
<comment type="function">
    <text evidence="1">Required for peroxisome inheritance.</text>
</comment>
<keyword evidence="5" id="KW-0472">Membrane</keyword>
<accession>A7TDL5</accession>
<dbReference type="Proteomes" id="UP000000267">
    <property type="component" value="Unassembled WGS sequence"/>
</dbReference>
<dbReference type="EMBL" id="DS480378">
    <property type="protein sequence ID" value="EDO19485.1"/>
    <property type="molecule type" value="Genomic_DNA"/>
</dbReference>
<dbReference type="PRINTS" id="PR02103">
    <property type="entry name" value="INPROXISOME1"/>
</dbReference>
<dbReference type="GO" id="GO:0045033">
    <property type="term" value="P:peroxisome inheritance"/>
    <property type="evidence" value="ECO:0007669"/>
    <property type="project" value="InterPro"/>
</dbReference>
<dbReference type="STRING" id="436907.A7TDL5"/>
<name>A7TDL5_VANPO</name>
<evidence type="ECO:0000256" key="6">
    <source>
        <dbReference type="ARBA" id="ARBA00023140"/>
    </source>
</evidence>
<dbReference type="KEGG" id="vpo:Kpol_1018p13"/>
<dbReference type="GO" id="GO:0005780">
    <property type="term" value="C:extrinsic component of intraperoxisomal membrane"/>
    <property type="evidence" value="ECO:0007669"/>
    <property type="project" value="InterPro"/>
</dbReference>
<comment type="subcellular location">
    <subcellularLocation>
        <location evidence="2">Peroxisome membrane</location>
        <topology evidence="2">Peripheral membrane protein</topology>
    </subcellularLocation>
</comment>
<proteinExistence type="inferred from homology"/>
<dbReference type="Pfam" id="PF12634">
    <property type="entry name" value="Inp1"/>
    <property type="match status" value="1"/>
</dbReference>
<evidence type="ECO:0000256" key="4">
    <source>
        <dbReference type="ARBA" id="ARBA00021397"/>
    </source>
</evidence>
<reference evidence="8 9" key="1">
    <citation type="journal article" date="2007" name="Proc. Natl. Acad. Sci. U.S.A.">
        <title>Independent sorting-out of thousands of duplicated gene pairs in two yeast species descended from a whole-genome duplication.</title>
        <authorList>
            <person name="Scannell D.R."/>
            <person name="Frank A.C."/>
            <person name="Conant G.C."/>
            <person name="Byrne K.P."/>
            <person name="Woolfit M."/>
            <person name="Wolfe K.H."/>
        </authorList>
    </citation>
    <scope>NUCLEOTIDE SEQUENCE [LARGE SCALE GENOMIC DNA]</scope>
    <source>
        <strain evidence="9">ATCC 22028 / DSM 70294 / BCRC 21397 / CBS 2163 / NBRC 10782 / NRRL Y-8283 / UCD 57-17</strain>
    </source>
</reference>
<evidence type="ECO:0000313" key="8">
    <source>
        <dbReference type="EMBL" id="EDO19485.1"/>
    </source>
</evidence>
<dbReference type="HOGENOM" id="CLU_533400_0_0_1"/>
<feature type="compositionally biased region" description="Basic and acidic residues" evidence="7">
    <location>
        <begin position="8"/>
        <end position="18"/>
    </location>
</feature>
<evidence type="ECO:0000256" key="5">
    <source>
        <dbReference type="ARBA" id="ARBA00023136"/>
    </source>
</evidence>
<dbReference type="OrthoDB" id="4068391at2759"/>
<sequence length="511" mass="58577">MVAGFDVSKNHMTRDPERKHKNSNKMVQSSQTSKTPKKKQQSTLRLIKESLKFKSSSKNSSKPSNNNIDKSESASMFKDTLKRSSISNKPRNLEKRSSAQRVSLFKYSNVQVVNCSAPLSPVQIRKDSVSSGSTSTSRNYDINSSLSVKSTSTVTMKSISLVSHGVMEVYQILTPTKDPNETPQMMNYFSLGRNGKIVHPILPRLQVTRLHGYEASYSVLFYNPTRYWRIDFLPVENLVEKNQLNSILADFESVISSICEFSKESEYTIHNDSRYLQKQIIEPKLLTPVTNNEPNRLFENLKHTDAIISAANINNIHTSNNEKDKTITKTTYSDYNYNHIFLHRGTQTKEVINEIETISIPSPIETVKPIPSTEDVDDQDDLNYLLFEEEEQPQKDLKIYDDISRVNSISERILYDNNSFYSSTTDYFEQDAEINQAFKRAIRNFGPNRNLKEKIYEHSNHSVATKRFSSYQVGSLAYPEVNTQRGSKTYQFRTLSLYLPNDKGAPTNYFQ</sequence>
<dbReference type="GeneID" id="5547844"/>
<feature type="compositionally biased region" description="Low complexity" evidence="7">
    <location>
        <begin position="53"/>
        <end position="68"/>
    </location>
</feature>
<evidence type="ECO:0000313" key="9">
    <source>
        <dbReference type="Proteomes" id="UP000000267"/>
    </source>
</evidence>
<dbReference type="AlphaFoldDB" id="A7TDL5"/>
<dbReference type="eggNOG" id="ENOG502S7ZC">
    <property type="taxonomic scope" value="Eukaryota"/>
</dbReference>
<feature type="region of interest" description="Disordered" evidence="7">
    <location>
        <begin position="1"/>
        <end position="99"/>
    </location>
</feature>
<dbReference type="InterPro" id="IPR024758">
    <property type="entry name" value="Inp1"/>
</dbReference>
<protein>
    <recommendedName>
        <fullName evidence="4">Inheritance of peroxisomes protein 1</fullName>
    </recommendedName>
</protein>
<evidence type="ECO:0000256" key="3">
    <source>
        <dbReference type="ARBA" id="ARBA00010707"/>
    </source>
</evidence>
<dbReference type="InParanoid" id="A7TDL5"/>
<dbReference type="RefSeq" id="XP_001647343.1">
    <property type="nucleotide sequence ID" value="XM_001647293.1"/>
</dbReference>
<evidence type="ECO:0000256" key="2">
    <source>
        <dbReference type="ARBA" id="ARBA00004421"/>
    </source>
</evidence>
<comment type="similarity">
    <text evidence="3">Belongs to the INP1 family.</text>
</comment>
<evidence type="ECO:0000256" key="7">
    <source>
        <dbReference type="SAM" id="MobiDB-lite"/>
    </source>
</evidence>
<organism evidence="9">
    <name type="scientific">Vanderwaltozyma polyspora (strain ATCC 22028 / DSM 70294 / BCRC 21397 / CBS 2163 / NBRC 10782 / NRRL Y-8283 / UCD 57-17)</name>
    <name type="common">Kluyveromyces polysporus</name>
    <dbReference type="NCBI Taxonomy" id="436907"/>
    <lineage>
        <taxon>Eukaryota</taxon>
        <taxon>Fungi</taxon>
        <taxon>Dikarya</taxon>
        <taxon>Ascomycota</taxon>
        <taxon>Saccharomycotina</taxon>
        <taxon>Saccharomycetes</taxon>
        <taxon>Saccharomycetales</taxon>
        <taxon>Saccharomycetaceae</taxon>
        <taxon>Vanderwaltozyma</taxon>
    </lineage>
</organism>
<keyword evidence="6" id="KW-0576">Peroxisome</keyword>
<evidence type="ECO:0000256" key="1">
    <source>
        <dbReference type="ARBA" id="ARBA00003594"/>
    </source>
</evidence>